<dbReference type="GeneID" id="90541878"/>
<dbReference type="AlphaFoldDB" id="A0AAX4JDG5"/>
<dbReference type="KEGG" id="vnx:VNE69_07122"/>
<organism evidence="2 3">
    <name type="scientific">Vairimorpha necatrix</name>
    <dbReference type="NCBI Taxonomy" id="6039"/>
    <lineage>
        <taxon>Eukaryota</taxon>
        <taxon>Fungi</taxon>
        <taxon>Fungi incertae sedis</taxon>
        <taxon>Microsporidia</taxon>
        <taxon>Nosematidae</taxon>
        <taxon>Vairimorpha</taxon>
    </lineage>
</organism>
<dbReference type="Proteomes" id="UP001334084">
    <property type="component" value="Chromosome 7"/>
</dbReference>
<protein>
    <submittedName>
        <fullName evidence="2">SP-containing protein</fullName>
    </submittedName>
</protein>
<dbReference type="RefSeq" id="XP_065330199.1">
    <property type="nucleotide sequence ID" value="XM_065474127.1"/>
</dbReference>
<accession>A0AAX4JDG5</accession>
<sequence>MIFLYLLIQSILATKYKEENNSVPLLVQSNQENESRAKKHKKILNKYTDKVYAQPLLFNESTYYPKVHMSSKKNWNQGSETFSSSSQEVVVDVPYNEHLIDRYGAMERIYRPTTVPKGSAQNLRFCFLSSNKKVVIASVIAIFIVFSLSIFVGRYTNLYR</sequence>
<reference evidence="2" key="1">
    <citation type="journal article" date="2024" name="BMC Genomics">
        <title>Functional annotation of a divergent genome using sequence and structure-based similarity.</title>
        <authorList>
            <person name="Svedberg D."/>
            <person name="Winiger R.R."/>
            <person name="Berg A."/>
            <person name="Sharma H."/>
            <person name="Tellgren-Roth C."/>
            <person name="Debrunner-Vossbrinck B.A."/>
            <person name="Vossbrinck C.R."/>
            <person name="Barandun J."/>
        </authorList>
    </citation>
    <scope>NUCLEOTIDE SEQUENCE</scope>
    <source>
        <strain evidence="2">Illinois isolate</strain>
    </source>
</reference>
<keyword evidence="1" id="KW-0812">Transmembrane</keyword>
<evidence type="ECO:0000256" key="1">
    <source>
        <dbReference type="SAM" id="Phobius"/>
    </source>
</evidence>
<evidence type="ECO:0000313" key="3">
    <source>
        <dbReference type="Proteomes" id="UP001334084"/>
    </source>
</evidence>
<proteinExistence type="predicted"/>
<evidence type="ECO:0000313" key="2">
    <source>
        <dbReference type="EMBL" id="WUR04054.1"/>
    </source>
</evidence>
<gene>
    <name evidence="2" type="ORF">VNE69_07122</name>
</gene>
<keyword evidence="1" id="KW-1133">Transmembrane helix</keyword>
<keyword evidence="1" id="KW-0472">Membrane</keyword>
<keyword evidence="3" id="KW-1185">Reference proteome</keyword>
<name>A0AAX4JDG5_9MICR</name>
<dbReference type="EMBL" id="CP142732">
    <property type="protein sequence ID" value="WUR04054.1"/>
    <property type="molecule type" value="Genomic_DNA"/>
</dbReference>
<feature type="transmembrane region" description="Helical" evidence="1">
    <location>
        <begin position="134"/>
        <end position="155"/>
    </location>
</feature>